<dbReference type="InterPro" id="IPR031657">
    <property type="entry name" value="REPA_OB_2"/>
</dbReference>
<evidence type="ECO:0000256" key="2">
    <source>
        <dbReference type="SAM" id="MobiDB-lite"/>
    </source>
</evidence>
<feature type="domain" description="Replication protein A OB" evidence="3">
    <location>
        <begin position="221"/>
        <end position="319"/>
    </location>
</feature>
<dbReference type="AlphaFoldDB" id="A0A7J6N7P3"/>
<sequence>MDSSSPGISVEALSTAIAEAVEKGVSKALQKTPTCAKRPRPQTPSTKSPERPASTGQDHDLPRRAISLAKKGQQTGPSAAPGVAARSSVDVKPSVKPIRELTPTTRGFVIKGRIISKSRVAPYDRGAGEGKVSSIEVIDDGASVVRITFYDRAVETLFSNVEPGKVFLFYGGRATKPSPKYNAGAVVEIKYYGLGLGAALVEEVDDDPGIPHMPPHHFRTISEVKAMPYGSIVDVRGIILSCTNVTTVHIKKTDEKKAKRNYTIIDETDVIEVAVWDDKARESVITPVVAETRPVATLKSARLVEFNDGSLVAGDHTIVQVNPDILEVDTIRDWWERQSAGLGVHECQNDNGLQADVIDLMSN</sequence>
<keyword evidence="4" id="KW-0689">Ribosomal protein</keyword>
<dbReference type="InterPro" id="IPR012340">
    <property type="entry name" value="NA-bd_OB-fold"/>
</dbReference>
<dbReference type="GO" id="GO:0003677">
    <property type="term" value="F:DNA binding"/>
    <property type="evidence" value="ECO:0007669"/>
    <property type="project" value="UniProtKB-KW"/>
</dbReference>
<dbReference type="Pfam" id="PF16900">
    <property type="entry name" value="REPA_OB_2"/>
    <property type="match status" value="1"/>
</dbReference>
<comment type="caution">
    <text evidence="4">The sequence shown here is derived from an EMBL/GenBank/DDBJ whole genome shotgun (WGS) entry which is preliminary data.</text>
</comment>
<name>A0A7J6N7P3_PEROL</name>
<protein>
    <submittedName>
        <fullName evidence="4">60S acidic ribosomal protein P1</fullName>
    </submittedName>
</protein>
<dbReference type="Proteomes" id="UP000541610">
    <property type="component" value="Unassembled WGS sequence"/>
</dbReference>
<dbReference type="CDD" id="cd04475">
    <property type="entry name" value="RPA1_DBD_B"/>
    <property type="match status" value="1"/>
</dbReference>
<gene>
    <name evidence="4" type="primary">RPA1_3</name>
    <name evidence="4" type="ORF">FOZ60_014371</name>
</gene>
<feature type="region of interest" description="Disordered" evidence="2">
    <location>
        <begin position="27"/>
        <end position="61"/>
    </location>
</feature>
<evidence type="ECO:0000259" key="3">
    <source>
        <dbReference type="Pfam" id="PF16900"/>
    </source>
</evidence>
<keyword evidence="4" id="KW-0687">Ribonucleoprotein</keyword>
<keyword evidence="1" id="KW-0238">DNA-binding</keyword>
<evidence type="ECO:0000313" key="5">
    <source>
        <dbReference type="Proteomes" id="UP000541610"/>
    </source>
</evidence>
<dbReference type="EMBL" id="JABANP010000674">
    <property type="protein sequence ID" value="KAF4679898.1"/>
    <property type="molecule type" value="Genomic_DNA"/>
</dbReference>
<dbReference type="Gene3D" id="2.40.50.140">
    <property type="entry name" value="Nucleic acid-binding proteins"/>
    <property type="match status" value="2"/>
</dbReference>
<evidence type="ECO:0000313" key="4">
    <source>
        <dbReference type="EMBL" id="KAF4679898.1"/>
    </source>
</evidence>
<reference evidence="4 5" key="1">
    <citation type="submission" date="2020-04" db="EMBL/GenBank/DDBJ databases">
        <title>Perkinsus olseni comparative genomics.</title>
        <authorList>
            <person name="Bogema D.R."/>
        </authorList>
    </citation>
    <scope>NUCLEOTIDE SEQUENCE [LARGE SCALE GENOMIC DNA]</scope>
    <source>
        <strain evidence="4">00978-12</strain>
    </source>
</reference>
<proteinExistence type="predicted"/>
<dbReference type="GO" id="GO:0005840">
    <property type="term" value="C:ribosome"/>
    <property type="evidence" value="ECO:0007669"/>
    <property type="project" value="UniProtKB-KW"/>
</dbReference>
<evidence type="ECO:0000256" key="1">
    <source>
        <dbReference type="ARBA" id="ARBA00023125"/>
    </source>
</evidence>
<organism evidence="4 5">
    <name type="scientific">Perkinsus olseni</name>
    <name type="common">Perkinsus atlanticus</name>
    <dbReference type="NCBI Taxonomy" id="32597"/>
    <lineage>
        <taxon>Eukaryota</taxon>
        <taxon>Sar</taxon>
        <taxon>Alveolata</taxon>
        <taxon>Perkinsozoa</taxon>
        <taxon>Perkinsea</taxon>
        <taxon>Perkinsida</taxon>
        <taxon>Perkinsidae</taxon>
        <taxon>Perkinsus</taxon>
    </lineage>
</organism>
<dbReference type="OrthoDB" id="1751331at2759"/>
<dbReference type="SUPFAM" id="SSF50249">
    <property type="entry name" value="Nucleic acid-binding proteins"/>
    <property type="match status" value="2"/>
</dbReference>
<accession>A0A7J6N7P3</accession>